<dbReference type="Proteomes" id="UP001234297">
    <property type="component" value="Chromosome 6"/>
</dbReference>
<reference evidence="1 2" key="1">
    <citation type="journal article" date="2022" name="Hortic Res">
        <title>A haplotype resolved chromosomal level avocado genome allows analysis of novel avocado genes.</title>
        <authorList>
            <person name="Nath O."/>
            <person name="Fletcher S.J."/>
            <person name="Hayward A."/>
            <person name="Shaw L.M."/>
            <person name="Masouleh A.K."/>
            <person name="Furtado A."/>
            <person name="Henry R.J."/>
            <person name="Mitter N."/>
        </authorList>
    </citation>
    <scope>NUCLEOTIDE SEQUENCE [LARGE SCALE GENOMIC DNA]</scope>
    <source>
        <strain evidence="2">cv. Hass</strain>
    </source>
</reference>
<proteinExistence type="predicted"/>
<comment type="caution">
    <text evidence="1">The sequence shown here is derived from an EMBL/GenBank/DDBJ whole genome shotgun (WGS) entry which is preliminary data.</text>
</comment>
<evidence type="ECO:0000313" key="1">
    <source>
        <dbReference type="EMBL" id="KAJ8626882.1"/>
    </source>
</evidence>
<sequence length="493" mass="55578">MEMDSYRLNSLIFVTLALSAVPCSVGKKYISALGDPGMARDGLRVAIEGWNFCNEAGAEVPNMGSPRAADCFDIYPVGEGHKIKHRVTEEDNKLSVGDPFLGGTPSVLTDVDLYAVEKELYLASKCQVNEPDQKPWHFWMVMLKNGNMDTLSGLCPKDGHKVGPFPPEPRFPCFGKGCMNQPLLFHEYTSLEEDNTTMKGSFYGTYDLDADLSKGFDNISYYNVTWKKEVGEGSWVFHHVLKTSEKYPWLMLYLRSDSTIGLSGGYHHQTRGMTRIIPESPDFKVRFTLNVMRGGGPNSQFYLMDMGSCWKNNGQPCDGDVNTDVTRYSEMIINPSVTAWCRADNLNSCPPYHTLPNGTRIHRTDTANYPYGAYHMYCTPGNAQYPEEPYNICDQYSNPQPQEILQIIPHPAWGDYGYPTEPGQGWIGDPRTWELDVGRMSQALYFYQDPGTPPVRRLWPSLDVGTEIYVSREGEIAEWELSNFEVVVPDPSK</sequence>
<name>A0ACC2L1B3_PERAE</name>
<evidence type="ECO:0000313" key="2">
    <source>
        <dbReference type="Proteomes" id="UP001234297"/>
    </source>
</evidence>
<keyword evidence="2" id="KW-1185">Reference proteome</keyword>
<organism evidence="1 2">
    <name type="scientific">Persea americana</name>
    <name type="common">Avocado</name>
    <dbReference type="NCBI Taxonomy" id="3435"/>
    <lineage>
        <taxon>Eukaryota</taxon>
        <taxon>Viridiplantae</taxon>
        <taxon>Streptophyta</taxon>
        <taxon>Embryophyta</taxon>
        <taxon>Tracheophyta</taxon>
        <taxon>Spermatophyta</taxon>
        <taxon>Magnoliopsida</taxon>
        <taxon>Magnoliidae</taxon>
        <taxon>Laurales</taxon>
        <taxon>Lauraceae</taxon>
        <taxon>Persea</taxon>
    </lineage>
</organism>
<protein>
    <submittedName>
        <fullName evidence="1">Uncharacterized protein</fullName>
    </submittedName>
</protein>
<accession>A0ACC2L1B3</accession>
<dbReference type="EMBL" id="CM056814">
    <property type="protein sequence ID" value="KAJ8626882.1"/>
    <property type="molecule type" value="Genomic_DNA"/>
</dbReference>
<gene>
    <name evidence="1" type="ORF">MRB53_020189</name>
</gene>